<feature type="transmembrane region" description="Helical" evidence="1">
    <location>
        <begin position="192"/>
        <end position="208"/>
    </location>
</feature>
<dbReference type="Proteomes" id="UP000190675">
    <property type="component" value="Chromosome I"/>
</dbReference>
<feature type="domain" description="Acyltransferase 3" evidence="2">
    <location>
        <begin position="8"/>
        <end position="324"/>
    </location>
</feature>
<dbReference type="PANTHER" id="PTHR23028">
    <property type="entry name" value="ACETYLTRANSFERASE"/>
    <property type="match status" value="1"/>
</dbReference>
<dbReference type="OrthoDB" id="9767863at2"/>
<dbReference type="InterPro" id="IPR050879">
    <property type="entry name" value="Acyltransferase_3"/>
</dbReference>
<evidence type="ECO:0000256" key="1">
    <source>
        <dbReference type="SAM" id="Phobius"/>
    </source>
</evidence>
<keyword evidence="3" id="KW-0808">Transferase</keyword>
<dbReference type="AlphaFoldDB" id="A0A1M5PDQ3"/>
<dbReference type="GO" id="GO:0016020">
    <property type="term" value="C:membrane"/>
    <property type="evidence" value="ECO:0007669"/>
    <property type="project" value="TreeGrafter"/>
</dbReference>
<keyword evidence="3" id="KW-0378">Hydrolase</keyword>
<sequence length="381" mass="41855">MSKEVVTIQYLRGGAAIMVVLHHMLSPTTEIDYIAIPGLGRFGVEIFFVISGFIMWHTTATSDISSIEFWRRRVVRIVPLYWFFLSLLVLTALLFPQLFHSTAITPENVTKSFLFIPHFHVVQTGLIAPILIPGWSLDYEMFFYLVFGLVMFLPSRGLRATILGLCLSGLVLLGFALQPTGALLSTYTNPDLLKFLDGIVLAVIYRAGWLNFPKLGSALIAAGILLSLFAAPTSSFARLDDLLGFSATSIVAGALAMEAGAKRRPNLVFLAIGSASYSIYLSHLFFLRATELVGQRLSLFGVSKAFDATYIVIALTLSIVGGICIHYFVERPILSLRHRRRSVILTDLTPFGSPHGDTSQARPVMLTSVADGQVIPKNKPN</sequence>
<dbReference type="RefSeq" id="WP_079568370.1">
    <property type="nucleotide sequence ID" value="NZ_LT670818.1"/>
</dbReference>
<feature type="transmembrane region" description="Helical" evidence="1">
    <location>
        <begin position="158"/>
        <end position="177"/>
    </location>
</feature>
<keyword evidence="3" id="KW-0012">Acyltransferase</keyword>
<feature type="transmembrane region" description="Helical" evidence="1">
    <location>
        <begin position="34"/>
        <end position="56"/>
    </location>
</feature>
<dbReference type="EMBL" id="LT670818">
    <property type="protein sequence ID" value="SHG99619.1"/>
    <property type="molecule type" value="Genomic_DNA"/>
</dbReference>
<dbReference type="PANTHER" id="PTHR23028:SF131">
    <property type="entry name" value="BLR2367 PROTEIN"/>
    <property type="match status" value="1"/>
</dbReference>
<dbReference type="InterPro" id="IPR002656">
    <property type="entry name" value="Acyl_transf_3_dom"/>
</dbReference>
<protein>
    <submittedName>
        <fullName evidence="3">Peptidoglycan/LPS O-acetylase OafA/YrhL, contains acyltransferase and SGNH-hydrolase domains</fullName>
    </submittedName>
</protein>
<feature type="transmembrane region" description="Helical" evidence="1">
    <location>
        <begin position="242"/>
        <end position="260"/>
    </location>
</feature>
<evidence type="ECO:0000313" key="4">
    <source>
        <dbReference type="Proteomes" id="UP000190675"/>
    </source>
</evidence>
<dbReference type="GO" id="GO:0016787">
    <property type="term" value="F:hydrolase activity"/>
    <property type="evidence" value="ECO:0007669"/>
    <property type="project" value="UniProtKB-KW"/>
</dbReference>
<organism evidence="3 4">
    <name type="scientific">Bradyrhizobium erythrophlei</name>
    <dbReference type="NCBI Taxonomy" id="1437360"/>
    <lineage>
        <taxon>Bacteria</taxon>
        <taxon>Pseudomonadati</taxon>
        <taxon>Pseudomonadota</taxon>
        <taxon>Alphaproteobacteria</taxon>
        <taxon>Hyphomicrobiales</taxon>
        <taxon>Nitrobacteraceae</taxon>
        <taxon>Bradyrhizobium</taxon>
    </lineage>
</organism>
<dbReference type="GO" id="GO:0016747">
    <property type="term" value="F:acyltransferase activity, transferring groups other than amino-acyl groups"/>
    <property type="evidence" value="ECO:0007669"/>
    <property type="project" value="InterPro"/>
</dbReference>
<name>A0A1M5PDQ3_9BRAD</name>
<gene>
    <name evidence="3" type="ORF">SAMN05444169_5173</name>
</gene>
<keyword evidence="1" id="KW-1133">Transmembrane helix</keyword>
<reference evidence="3 4" key="1">
    <citation type="submission" date="2016-11" db="EMBL/GenBank/DDBJ databases">
        <authorList>
            <person name="Jaros S."/>
            <person name="Januszkiewicz K."/>
            <person name="Wedrychowicz H."/>
        </authorList>
    </citation>
    <scope>NUCLEOTIDE SEQUENCE [LARGE SCALE GENOMIC DNA]</scope>
    <source>
        <strain evidence="3 4">GAS242</strain>
    </source>
</reference>
<feature type="transmembrane region" description="Helical" evidence="1">
    <location>
        <begin position="215"/>
        <end position="236"/>
    </location>
</feature>
<dbReference type="GO" id="GO:0000271">
    <property type="term" value="P:polysaccharide biosynthetic process"/>
    <property type="evidence" value="ECO:0007669"/>
    <property type="project" value="TreeGrafter"/>
</dbReference>
<evidence type="ECO:0000259" key="2">
    <source>
        <dbReference type="Pfam" id="PF01757"/>
    </source>
</evidence>
<dbReference type="Pfam" id="PF01757">
    <property type="entry name" value="Acyl_transf_3"/>
    <property type="match status" value="1"/>
</dbReference>
<evidence type="ECO:0000313" key="3">
    <source>
        <dbReference type="EMBL" id="SHG99619.1"/>
    </source>
</evidence>
<feature type="transmembrane region" description="Helical" evidence="1">
    <location>
        <begin position="308"/>
        <end position="329"/>
    </location>
</feature>
<proteinExistence type="predicted"/>
<keyword evidence="1" id="KW-0812">Transmembrane</keyword>
<accession>A0A1M5PDQ3</accession>
<feature type="transmembrane region" description="Helical" evidence="1">
    <location>
        <begin position="267"/>
        <end position="288"/>
    </location>
</feature>
<feature type="transmembrane region" description="Helical" evidence="1">
    <location>
        <begin position="77"/>
        <end position="95"/>
    </location>
</feature>
<keyword evidence="1" id="KW-0472">Membrane</keyword>